<dbReference type="OrthoDB" id="339325at2759"/>
<dbReference type="EC" id="2.7.10.2" evidence="1"/>
<evidence type="ECO:0000256" key="2">
    <source>
        <dbReference type="ARBA" id="ARBA00022679"/>
    </source>
</evidence>
<dbReference type="AlphaFoldDB" id="F2TW81"/>
<dbReference type="RefSeq" id="XP_004998897.1">
    <property type="nucleotide sequence ID" value="XM_004998840.1"/>
</dbReference>
<dbReference type="InterPro" id="IPR020635">
    <property type="entry name" value="Tyr_kinase_cat_dom"/>
</dbReference>
<dbReference type="Proteomes" id="UP000007799">
    <property type="component" value="Unassembled WGS sequence"/>
</dbReference>
<comment type="catalytic activity">
    <reaction evidence="8">
        <text>L-tyrosyl-[protein] + ATP = O-phospho-L-tyrosyl-[protein] + ADP + H(+)</text>
        <dbReference type="Rhea" id="RHEA:10596"/>
        <dbReference type="Rhea" id="RHEA-COMP:10136"/>
        <dbReference type="Rhea" id="RHEA-COMP:20101"/>
        <dbReference type="ChEBI" id="CHEBI:15378"/>
        <dbReference type="ChEBI" id="CHEBI:30616"/>
        <dbReference type="ChEBI" id="CHEBI:46858"/>
        <dbReference type="ChEBI" id="CHEBI:61978"/>
        <dbReference type="ChEBI" id="CHEBI:456216"/>
        <dbReference type="EC" id="2.7.10.2"/>
    </reaction>
</comment>
<keyword evidence="6 9" id="KW-0727">SH2 domain</keyword>
<dbReference type="InterPro" id="IPR000719">
    <property type="entry name" value="Prot_kinase_dom"/>
</dbReference>
<organism evidence="15">
    <name type="scientific">Salpingoeca rosetta (strain ATCC 50818 / BSB-021)</name>
    <dbReference type="NCBI Taxonomy" id="946362"/>
    <lineage>
        <taxon>Eukaryota</taxon>
        <taxon>Choanoflagellata</taxon>
        <taxon>Craspedida</taxon>
        <taxon>Salpingoecidae</taxon>
        <taxon>Salpingoeca</taxon>
    </lineage>
</organism>
<evidence type="ECO:0000256" key="8">
    <source>
        <dbReference type="ARBA" id="ARBA00051245"/>
    </source>
</evidence>
<dbReference type="GeneID" id="16067657"/>
<dbReference type="STRING" id="946362.F2TW81"/>
<evidence type="ECO:0000313" key="14">
    <source>
        <dbReference type="EMBL" id="EGD72327.1"/>
    </source>
</evidence>
<dbReference type="PROSITE" id="PS50011">
    <property type="entry name" value="PROTEIN_KINASE_DOM"/>
    <property type="match status" value="2"/>
</dbReference>
<dbReference type="Gene3D" id="2.30.29.30">
    <property type="entry name" value="Pleckstrin-homology domain (PH domain)/Phosphotyrosine-binding domain (PTB)"/>
    <property type="match status" value="1"/>
</dbReference>
<name>F2TW81_SALR5</name>
<dbReference type="GO" id="GO:0007169">
    <property type="term" value="P:cell surface receptor protein tyrosine kinase signaling pathway"/>
    <property type="evidence" value="ECO:0007669"/>
    <property type="project" value="TreeGrafter"/>
</dbReference>
<feature type="domain" description="Protein kinase" evidence="13">
    <location>
        <begin position="226"/>
        <end position="498"/>
    </location>
</feature>
<dbReference type="eggNOG" id="KOG4278">
    <property type="taxonomic scope" value="Eukaryota"/>
</dbReference>
<dbReference type="SMART" id="SM00252">
    <property type="entry name" value="SH2"/>
    <property type="match status" value="1"/>
</dbReference>
<dbReference type="eggNOG" id="KOG0197">
    <property type="taxonomic scope" value="Eukaryota"/>
</dbReference>
<dbReference type="Gene3D" id="3.30.200.20">
    <property type="entry name" value="Phosphorylase Kinase, domain 1"/>
    <property type="match status" value="1"/>
</dbReference>
<evidence type="ECO:0000256" key="7">
    <source>
        <dbReference type="ARBA" id="ARBA00023137"/>
    </source>
</evidence>
<dbReference type="InterPro" id="IPR000980">
    <property type="entry name" value="SH2"/>
</dbReference>
<dbReference type="InParanoid" id="F2TW81"/>
<dbReference type="InterPro" id="IPR011993">
    <property type="entry name" value="PH-like_dom_sf"/>
</dbReference>
<feature type="region of interest" description="Disordered" evidence="10">
    <location>
        <begin position="157"/>
        <end position="202"/>
    </location>
</feature>
<dbReference type="KEGG" id="sre:PTSG_00346"/>
<dbReference type="PANTHER" id="PTHR24416">
    <property type="entry name" value="TYROSINE-PROTEIN KINASE RECEPTOR"/>
    <property type="match status" value="1"/>
</dbReference>
<feature type="domain" description="SH2" evidence="11">
    <location>
        <begin position="11"/>
        <end position="100"/>
    </location>
</feature>
<evidence type="ECO:0000256" key="10">
    <source>
        <dbReference type="SAM" id="MobiDB-lite"/>
    </source>
</evidence>
<keyword evidence="15" id="KW-1185">Reference proteome</keyword>
<dbReference type="PROSITE" id="PS50003">
    <property type="entry name" value="PH_DOMAIN"/>
    <property type="match status" value="1"/>
</dbReference>
<dbReference type="InterPro" id="IPR036860">
    <property type="entry name" value="SH2_dom_sf"/>
</dbReference>
<evidence type="ECO:0000313" key="15">
    <source>
        <dbReference type="Proteomes" id="UP000007799"/>
    </source>
</evidence>
<dbReference type="InterPro" id="IPR001849">
    <property type="entry name" value="PH_domain"/>
</dbReference>
<evidence type="ECO:0000259" key="11">
    <source>
        <dbReference type="PROSITE" id="PS50001"/>
    </source>
</evidence>
<evidence type="ECO:0000256" key="3">
    <source>
        <dbReference type="ARBA" id="ARBA00022741"/>
    </source>
</evidence>
<dbReference type="eggNOG" id="KOG1026">
    <property type="taxonomic scope" value="Eukaryota"/>
</dbReference>
<dbReference type="EMBL" id="GL832955">
    <property type="protein sequence ID" value="EGD72327.1"/>
    <property type="molecule type" value="Genomic_DNA"/>
</dbReference>
<keyword evidence="7" id="KW-0829">Tyrosine-protein kinase</keyword>
<dbReference type="PRINTS" id="PR00109">
    <property type="entry name" value="TYRKINASE"/>
</dbReference>
<keyword evidence="4 14" id="KW-0418">Kinase</keyword>
<evidence type="ECO:0000259" key="12">
    <source>
        <dbReference type="PROSITE" id="PS50003"/>
    </source>
</evidence>
<dbReference type="CDD" id="cd00192">
    <property type="entry name" value="PTKc"/>
    <property type="match status" value="2"/>
</dbReference>
<feature type="domain" description="Protein kinase" evidence="13">
    <location>
        <begin position="559"/>
        <end position="830"/>
    </location>
</feature>
<evidence type="ECO:0000259" key="13">
    <source>
        <dbReference type="PROSITE" id="PS50011"/>
    </source>
</evidence>
<accession>F2TW81</accession>
<dbReference type="InterPro" id="IPR008266">
    <property type="entry name" value="Tyr_kinase_AS"/>
</dbReference>
<dbReference type="GO" id="GO:0005524">
    <property type="term" value="F:ATP binding"/>
    <property type="evidence" value="ECO:0007669"/>
    <property type="project" value="UniProtKB-KW"/>
</dbReference>
<evidence type="ECO:0000256" key="6">
    <source>
        <dbReference type="ARBA" id="ARBA00022999"/>
    </source>
</evidence>
<sequence>MLSEPQRIKLWLELKISRQDAEKALHNEPEGTFIIRASASRPTDYVLSVRVGDGIKHNQLRHNGGKMLTKSGKLLRSLPDLVQHYRTEKDGLAVLLGKTCTYFDPPEEPPVTYANLIRSHNKLESDYERAADGLPPSKADPEAGLYENASSVVAAMSSLPPMPSDTKNRRPPARPLSDALSTHTSVSMASRSAREVVDEDEDDAHDYENDYIIPELLPFEIEASRLQVMHELGAGQFGQVFAAWLAPCTHPQAADRTCEERDGQLVAVKSCKAASEDVVAVKQFMQEAETLARFSHENVLKLIGVITQQKPLRIIVEHIPYGDLRAVLKSCRRNSIRVNALEKTHITTQVAAGMAHLTAQGFVHRDLAARNVLLGRYCAVKIADFGLSRQLEDETQNYIVRSRCLLPIKWMAPESLIARVFTHATDVYSFGVFLWEVETQAKTPWKGSSTDEVVRRVRAGERLPCPSKCSDGVYDIMKLCWHEDPAQRASFTDLHQQLQALCTIEKQRSGRLPRDIGQLVPTASSKHAATLAQLDPRASVFDTSKQDDDSNLEFPREDLRFVCDLGTNGNTQLVVMETSSGFAAGARESVVVKMLTEGAPASAAKALRKEMGLLRKQRFNHPNVVSLLGFCSREEPHFIILEYLPFGDLLSYLRSSAATPARPSQLGTPHLMNMCENIAAGAAYLAHRGVVHRDLAARNCLVGSDLTVKISNFGLGHALHEQDYYTAKGDKLPLRWMAPEAVSYAKYSLKSDVWSFGVTAWEVFTFGKTPYGTLTDMELADRHAAGKLPQLELPARCPDAIKDVVMRCFMHKSADRPTFDELHDAIKKYLDRGLTMLKQREQESAALPSSADIDWTMGVGEIVLSGFMIKQGGGRSTLGRQSWKKRWFVLRDSGHLSYHKSLRPDAKPLRIIDLREVTAVEEKEPFNDSFSGSHCLSLITPDRTFNFVCADENEYKSWLEFLSAAIASLASAA</sequence>
<dbReference type="Pfam" id="PF07714">
    <property type="entry name" value="PK_Tyr_Ser-Thr"/>
    <property type="match status" value="2"/>
</dbReference>
<gene>
    <name evidence="14" type="ORF">PTSG_00346</name>
</gene>
<dbReference type="Pfam" id="PF00017">
    <property type="entry name" value="SH2"/>
    <property type="match status" value="1"/>
</dbReference>
<proteinExistence type="predicted"/>
<dbReference type="InterPro" id="IPR001245">
    <property type="entry name" value="Ser-Thr/Tyr_kinase_cat_dom"/>
</dbReference>
<dbReference type="PROSITE" id="PS50001">
    <property type="entry name" value="SH2"/>
    <property type="match status" value="1"/>
</dbReference>
<keyword evidence="2" id="KW-0808">Transferase</keyword>
<evidence type="ECO:0000256" key="9">
    <source>
        <dbReference type="PROSITE-ProRule" id="PRU00191"/>
    </source>
</evidence>
<dbReference type="FunFam" id="1.10.510.10:FF:000554">
    <property type="entry name" value="Predicted protein"/>
    <property type="match status" value="2"/>
</dbReference>
<dbReference type="SUPFAM" id="SSF50729">
    <property type="entry name" value="PH domain-like"/>
    <property type="match status" value="1"/>
</dbReference>
<dbReference type="GO" id="GO:0004714">
    <property type="term" value="F:transmembrane receptor protein tyrosine kinase activity"/>
    <property type="evidence" value="ECO:0007669"/>
    <property type="project" value="TreeGrafter"/>
</dbReference>
<dbReference type="SUPFAM" id="SSF56112">
    <property type="entry name" value="Protein kinase-like (PK-like)"/>
    <property type="match status" value="2"/>
</dbReference>
<evidence type="ECO:0000256" key="5">
    <source>
        <dbReference type="ARBA" id="ARBA00022840"/>
    </source>
</evidence>
<dbReference type="Pfam" id="PF00169">
    <property type="entry name" value="PH"/>
    <property type="match status" value="1"/>
</dbReference>
<dbReference type="GO" id="GO:0004715">
    <property type="term" value="F:non-membrane spanning protein tyrosine kinase activity"/>
    <property type="evidence" value="ECO:0007669"/>
    <property type="project" value="UniProtKB-EC"/>
</dbReference>
<dbReference type="PROSITE" id="PS00109">
    <property type="entry name" value="PROTEIN_KINASE_TYR"/>
    <property type="match status" value="2"/>
</dbReference>
<protein>
    <recommendedName>
        <fullName evidence="1">non-specific protein-tyrosine kinase</fullName>
        <ecNumber evidence="1">2.7.10.2</ecNumber>
    </recommendedName>
</protein>
<dbReference type="InterPro" id="IPR050122">
    <property type="entry name" value="RTK"/>
</dbReference>
<dbReference type="GO" id="GO:0005886">
    <property type="term" value="C:plasma membrane"/>
    <property type="evidence" value="ECO:0007669"/>
    <property type="project" value="TreeGrafter"/>
</dbReference>
<feature type="domain" description="PH" evidence="12">
    <location>
        <begin position="861"/>
        <end position="967"/>
    </location>
</feature>
<dbReference type="Gene3D" id="1.10.510.10">
    <property type="entry name" value="Transferase(Phosphotransferase) domain 1"/>
    <property type="match status" value="2"/>
</dbReference>
<keyword evidence="3" id="KW-0547">Nucleotide-binding</keyword>
<dbReference type="GO" id="GO:0005737">
    <property type="term" value="C:cytoplasm"/>
    <property type="evidence" value="ECO:0007669"/>
    <property type="project" value="UniProtKB-ARBA"/>
</dbReference>
<dbReference type="CDD" id="cd00173">
    <property type="entry name" value="SH2"/>
    <property type="match status" value="1"/>
</dbReference>
<dbReference type="SMART" id="SM00233">
    <property type="entry name" value="PH"/>
    <property type="match status" value="1"/>
</dbReference>
<dbReference type="PANTHER" id="PTHR24416:SF611">
    <property type="entry name" value="TYROSINE-PROTEIN KINASE TRANSMEMBRANE RECEPTOR ROR"/>
    <property type="match status" value="1"/>
</dbReference>
<reference evidence="14" key="1">
    <citation type="submission" date="2009-08" db="EMBL/GenBank/DDBJ databases">
        <title>Annotation of Salpingoeca rosetta.</title>
        <authorList>
            <consortium name="The Broad Institute Genome Sequencing Platform"/>
            <person name="Russ C."/>
            <person name="Cuomo C."/>
            <person name="Burger G."/>
            <person name="Gray M.W."/>
            <person name="Holland P.W.H."/>
            <person name="King N."/>
            <person name="Lang F.B.F."/>
            <person name="Roger A.J."/>
            <person name="Ruiz-Trillo I."/>
            <person name="Young S.K."/>
            <person name="Zeng Q."/>
            <person name="Gargeya S."/>
            <person name="Alvarado L."/>
            <person name="Berlin A."/>
            <person name="Chapman S.B."/>
            <person name="Chen Z."/>
            <person name="Freedman E."/>
            <person name="Gellesch M."/>
            <person name="Goldberg J."/>
            <person name="Griggs A."/>
            <person name="Gujja S."/>
            <person name="Heilman E."/>
            <person name="Heiman D."/>
            <person name="Howarth C."/>
            <person name="Mehta T."/>
            <person name="Neiman D."/>
            <person name="Pearson M."/>
            <person name="Roberts A."/>
            <person name="Saif S."/>
            <person name="Shea T."/>
            <person name="Shenoy N."/>
            <person name="Sisk P."/>
            <person name="Stolte C."/>
            <person name="Sykes S."/>
            <person name="White J."/>
            <person name="Yandava C."/>
            <person name="Haas B."/>
            <person name="Nusbaum C."/>
            <person name="Birren B."/>
        </authorList>
    </citation>
    <scope>NUCLEOTIDE SEQUENCE [LARGE SCALE GENOMIC DNA]</scope>
    <source>
        <strain evidence="14">ATCC 50818</strain>
    </source>
</reference>
<dbReference type="SMART" id="SM00219">
    <property type="entry name" value="TyrKc"/>
    <property type="match status" value="2"/>
</dbReference>
<dbReference type="GO" id="GO:0043235">
    <property type="term" value="C:receptor complex"/>
    <property type="evidence" value="ECO:0007669"/>
    <property type="project" value="TreeGrafter"/>
</dbReference>
<dbReference type="OMA" id="PGDAMQD"/>
<dbReference type="InterPro" id="IPR011009">
    <property type="entry name" value="Kinase-like_dom_sf"/>
</dbReference>
<keyword evidence="5" id="KW-0067">ATP-binding</keyword>
<dbReference type="SUPFAM" id="SSF55550">
    <property type="entry name" value="SH2 domain"/>
    <property type="match status" value="1"/>
</dbReference>
<feature type="compositionally biased region" description="Polar residues" evidence="10">
    <location>
        <begin position="179"/>
        <end position="190"/>
    </location>
</feature>
<dbReference type="PRINTS" id="PR00401">
    <property type="entry name" value="SH2DOMAIN"/>
</dbReference>
<evidence type="ECO:0000256" key="4">
    <source>
        <dbReference type="ARBA" id="ARBA00022777"/>
    </source>
</evidence>
<dbReference type="Gene3D" id="3.30.505.10">
    <property type="entry name" value="SH2 domain"/>
    <property type="match status" value="1"/>
</dbReference>
<evidence type="ECO:0000256" key="1">
    <source>
        <dbReference type="ARBA" id="ARBA00011903"/>
    </source>
</evidence>